<evidence type="ECO:0000256" key="1">
    <source>
        <dbReference type="ARBA" id="ARBA00001933"/>
    </source>
</evidence>
<keyword evidence="5 7" id="KW-0456">Lyase</keyword>
<dbReference type="InterPro" id="IPR010977">
    <property type="entry name" value="Aromatic_deC"/>
</dbReference>
<organism evidence="8 9">
    <name type="scientific">Sediminicola luteus</name>
    <dbReference type="NCBI Taxonomy" id="319238"/>
    <lineage>
        <taxon>Bacteria</taxon>
        <taxon>Pseudomonadati</taxon>
        <taxon>Bacteroidota</taxon>
        <taxon>Flavobacteriia</taxon>
        <taxon>Flavobacteriales</taxon>
        <taxon>Flavobacteriaceae</taxon>
        <taxon>Sediminicola</taxon>
    </lineage>
</organism>
<name>A0A2A4GFZ1_9FLAO</name>
<gene>
    <name evidence="8" type="ORF">B7P33_05175</name>
</gene>
<dbReference type="Gene3D" id="1.20.1340.10">
    <property type="entry name" value="dopa decarboxylase, N-terminal domain"/>
    <property type="match status" value="1"/>
</dbReference>
<evidence type="ECO:0000256" key="6">
    <source>
        <dbReference type="PIRSR" id="PIRSR602129-50"/>
    </source>
</evidence>
<dbReference type="InterPro" id="IPR002129">
    <property type="entry name" value="PyrdxlP-dep_de-COase"/>
</dbReference>
<dbReference type="OrthoDB" id="9803665at2"/>
<evidence type="ECO:0000256" key="3">
    <source>
        <dbReference type="ARBA" id="ARBA00022793"/>
    </source>
</evidence>
<keyword evidence="3" id="KW-0210">Decarboxylase</keyword>
<feature type="modified residue" description="N6-(pyridoxal phosphate)lysine" evidence="6">
    <location>
        <position position="301"/>
    </location>
</feature>
<dbReference type="InterPro" id="IPR015421">
    <property type="entry name" value="PyrdxlP-dep_Trfase_major"/>
</dbReference>
<comment type="cofactor">
    <cofactor evidence="1 6 7">
        <name>pyridoxal 5'-phosphate</name>
        <dbReference type="ChEBI" id="CHEBI:597326"/>
    </cofactor>
</comment>
<dbReference type="GO" id="GO:0019752">
    <property type="term" value="P:carboxylic acid metabolic process"/>
    <property type="evidence" value="ECO:0007669"/>
    <property type="project" value="InterPro"/>
</dbReference>
<dbReference type="RefSeq" id="WP_097442206.1">
    <property type="nucleotide sequence ID" value="NZ_NBWU01000001.1"/>
</dbReference>
<dbReference type="GO" id="GO:0006520">
    <property type="term" value="P:amino acid metabolic process"/>
    <property type="evidence" value="ECO:0007669"/>
    <property type="project" value="InterPro"/>
</dbReference>
<dbReference type="PANTHER" id="PTHR11999:SF70">
    <property type="entry name" value="MIP05841P"/>
    <property type="match status" value="1"/>
</dbReference>
<dbReference type="PANTHER" id="PTHR11999">
    <property type="entry name" value="GROUP II PYRIDOXAL-5-PHOSPHATE DECARBOXYLASE"/>
    <property type="match status" value="1"/>
</dbReference>
<dbReference type="Proteomes" id="UP000219559">
    <property type="component" value="Unassembled WGS sequence"/>
</dbReference>
<dbReference type="GO" id="GO:0030170">
    <property type="term" value="F:pyridoxal phosphate binding"/>
    <property type="evidence" value="ECO:0007669"/>
    <property type="project" value="InterPro"/>
</dbReference>
<reference evidence="8 9" key="1">
    <citation type="submission" date="2017-04" db="EMBL/GenBank/DDBJ databases">
        <title>A new member of the family Flavobacteriaceae isolated from ascidians.</title>
        <authorList>
            <person name="Chen L."/>
        </authorList>
    </citation>
    <scope>NUCLEOTIDE SEQUENCE [LARGE SCALE GENOMIC DNA]</scope>
    <source>
        <strain evidence="8 9">HQA918</strain>
    </source>
</reference>
<proteinExistence type="inferred from homology"/>
<comment type="similarity">
    <text evidence="2 7">Belongs to the group II decarboxylase family.</text>
</comment>
<keyword evidence="4 6" id="KW-0663">Pyridoxal phosphate</keyword>
<evidence type="ECO:0000256" key="2">
    <source>
        <dbReference type="ARBA" id="ARBA00009533"/>
    </source>
</evidence>
<dbReference type="Pfam" id="PF00282">
    <property type="entry name" value="Pyridoxal_deC"/>
    <property type="match status" value="1"/>
</dbReference>
<keyword evidence="9" id="KW-1185">Reference proteome</keyword>
<dbReference type="GO" id="GO:0016831">
    <property type="term" value="F:carboxy-lyase activity"/>
    <property type="evidence" value="ECO:0007669"/>
    <property type="project" value="UniProtKB-KW"/>
</dbReference>
<protein>
    <submittedName>
        <fullName evidence="8">Pyridoxal-dependent decarboxylase</fullName>
    </submittedName>
</protein>
<evidence type="ECO:0000256" key="7">
    <source>
        <dbReference type="RuleBase" id="RU000382"/>
    </source>
</evidence>
<dbReference type="InterPro" id="IPR015424">
    <property type="entry name" value="PyrdxlP-dep_Trfase"/>
</dbReference>
<evidence type="ECO:0000256" key="5">
    <source>
        <dbReference type="ARBA" id="ARBA00023239"/>
    </source>
</evidence>
<sequence>MKKSLDLSHQEFKSFLEQVNQLVLGQYAELHQQKGFHDHAPKTVASWFDEPLPEDPMDLQALLTEVQNKVFAPATGNMGPNMYAYVMAGGNQMGTVAEFLAATINQNNTKWHLAPSMTEIEKRVVQWIGKAIGYSDTAAGVMVSGGSGANLTGLNVARNVFLAEQNMAQSGLFGLNPITVYGSTETHNSVEKSLVVLGIGTDNYRKIPTSVDFKIRLDLLEQAIQKDLEAGFSPFCIIGNAGTVNTGAIDDLEALAQLAKKYRMWFHVDGAYGGVAAALESVKPHYNGLEKADSVALDFHKWLYQPYEIGCTLVKDWGQLKRTFFQKADYLDTALQDTSERLEINEHYFQLSRNAKAFKVWMSIKAYGFGAIKAMIQKDIDLTRYLAQQVRLADDYELVATDVLGVACFRYSPQDMDDDKITALNQQLIPALETDGRVFITGTKLHGVFVLRACIINHRKQQSDIDYLLEVIRELGSKMITHG</sequence>
<dbReference type="AlphaFoldDB" id="A0A2A4GFZ1"/>
<accession>A0A2A4GFZ1</accession>
<dbReference type="InterPro" id="IPR015422">
    <property type="entry name" value="PyrdxlP-dep_Trfase_small"/>
</dbReference>
<dbReference type="Gene3D" id="3.90.1150.10">
    <property type="entry name" value="Aspartate Aminotransferase, domain 1"/>
    <property type="match status" value="1"/>
</dbReference>
<dbReference type="EMBL" id="NBWU01000001">
    <property type="protein sequence ID" value="PCE66685.1"/>
    <property type="molecule type" value="Genomic_DNA"/>
</dbReference>
<dbReference type="SUPFAM" id="SSF53383">
    <property type="entry name" value="PLP-dependent transferases"/>
    <property type="match status" value="1"/>
</dbReference>
<dbReference type="Gene3D" id="3.40.640.10">
    <property type="entry name" value="Type I PLP-dependent aspartate aminotransferase-like (Major domain)"/>
    <property type="match status" value="1"/>
</dbReference>
<evidence type="ECO:0000313" key="8">
    <source>
        <dbReference type="EMBL" id="PCE66685.1"/>
    </source>
</evidence>
<evidence type="ECO:0000256" key="4">
    <source>
        <dbReference type="ARBA" id="ARBA00022898"/>
    </source>
</evidence>
<dbReference type="PRINTS" id="PR00800">
    <property type="entry name" value="YHDCRBOXLASE"/>
</dbReference>
<evidence type="ECO:0000313" key="9">
    <source>
        <dbReference type="Proteomes" id="UP000219559"/>
    </source>
</evidence>
<comment type="caution">
    <text evidence="8">The sequence shown here is derived from an EMBL/GenBank/DDBJ whole genome shotgun (WGS) entry which is preliminary data.</text>
</comment>